<dbReference type="InterPro" id="IPR037914">
    <property type="entry name" value="SpoVT-AbrB_sf"/>
</dbReference>
<accession>A0ABY4SC10</accession>
<gene>
    <name evidence="1" type="ORF">MW290_24595</name>
</gene>
<dbReference type="Gene3D" id="2.10.260.10">
    <property type="match status" value="1"/>
</dbReference>
<protein>
    <submittedName>
        <fullName evidence="1">AbrB/MazE/SpoVT family DNA-binding domain-containing protein</fullName>
    </submittedName>
</protein>
<evidence type="ECO:0000313" key="1">
    <source>
        <dbReference type="EMBL" id="URI08759.1"/>
    </source>
</evidence>
<organism evidence="1 2">
    <name type="scientific">Aquincola tertiaricarbonis</name>
    <dbReference type="NCBI Taxonomy" id="391953"/>
    <lineage>
        <taxon>Bacteria</taxon>
        <taxon>Pseudomonadati</taxon>
        <taxon>Pseudomonadota</taxon>
        <taxon>Betaproteobacteria</taxon>
        <taxon>Burkholderiales</taxon>
        <taxon>Sphaerotilaceae</taxon>
        <taxon>Aquincola</taxon>
    </lineage>
</organism>
<keyword evidence="2" id="KW-1185">Reference proteome</keyword>
<dbReference type="GO" id="GO:0003677">
    <property type="term" value="F:DNA binding"/>
    <property type="evidence" value="ECO:0007669"/>
    <property type="project" value="UniProtKB-KW"/>
</dbReference>
<sequence length="91" mass="9576">MVANMRAIHVTLRSIGNSKGVALPQSVLAQADLHDATHAELTVENGVICLRKVTKPSRAGWAEAAKKIAAAGGDELVLSEFGIGEAARNDW</sequence>
<dbReference type="Proteomes" id="UP001056201">
    <property type="component" value="Chromosome 2"/>
</dbReference>
<keyword evidence="1" id="KW-0238">DNA-binding</keyword>
<dbReference type="EMBL" id="CP097636">
    <property type="protein sequence ID" value="URI08759.1"/>
    <property type="molecule type" value="Genomic_DNA"/>
</dbReference>
<evidence type="ECO:0000313" key="2">
    <source>
        <dbReference type="Proteomes" id="UP001056201"/>
    </source>
</evidence>
<dbReference type="SUPFAM" id="SSF89447">
    <property type="entry name" value="AbrB/MazE/MraZ-like"/>
    <property type="match status" value="1"/>
</dbReference>
<proteinExistence type="predicted"/>
<reference evidence="1" key="1">
    <citation type="submission" date="2022-05" db="EMBL/GenBank/DDBJ databases">
        <title>An RpoN-dependent PEP-CTERM gene is involved in floc formation of an Aquincola tertiaricarbonis strain.</title>
        <authorList>
            <person name="Qiu D."/>
            <person name="Xia M."/>
        </authorList>
    </citation>
    <scope>NUCLEOTIDE SEQUENCE</scope>
    <source>
        <strain evidence="1">RN12</strain>
    </source>
</reference>
<dbReference type="RefSeq" id="WP_250196979.1">
    <property type="nucleotide sequence ID" value="NZ_CP097636.1"/>
</dbReference>
<name>A0ABY4SC10_AQUTE</name>